<keyword evidence="3" id="KW-1185">Reference proteome</keyword>
<reference evidence="2 3" key="1">
    <citation type="submission" date="2015-07" db="EMBL/GenBank/DDBJ databases">
        <title>The genome of Habropoda laboriosa.</title>
        <authorList>
            <person name="Pan H."/>
            <person name="Kapheim K."/>
        </authorList>
    </citation>
    <scope>NUCLEOTIDE SEQUENCE [LARGE SCALE GENOMIC DNA]</scope>
    <source>
        <strain evidence="2">0110345459</strain>
    </source>
</reference>
<name>A0A0L7QW09_9HYME</name>
<proteinExistence type="predicted"/>
<keyword evidence="1" id="KW-0175">Coiled coil</keyword>
<organism evidence="2 3">
    <name type="scientific">Habropoda laboriosa</name>
    <dbReference type="NCBI Taxonomy" id="597456"/>
    <lineage>
        <taxon>Eukaryota</taxon>
        <taxon>Metazoa</taxon>
        <taxon>Ecdysozoa</taxon>
        <taxon>Arthropoda</taxon>
        <taxon>Hexapoda</taxon>
        <taxon>Insecta</taxon>
        <taxon>Pterygota</taxon>
        <taxon>Neoptera</taxon>
        <taxon>Endopterygota</taxon>
        <taxon>Hymenoptera</taxon>
        <taxon>Apocrita</taxon>
        <taxon>Aculeata</taxon>
        <taxon>Apoidea</taxon>
        <taxon>Anthophila</taxon>
        <taxon>Apidae</taxon>
        <taxon>Habropoda</taxon>
    </lineage>
</organism>
<dbReference type="AlphaFoldDB" id="A0A0L7QW09"/>
<protein>
    <submittedName>
        <fullName evidence="2">Uncharacterized protein</fullName>
    </submittedName>
</protein>
<evidence type="ECO:0000313" key="3">
    <source>
        <dbReference type="Proteomes" id="UP000053825"/>
    </source>
</evidence>
<evidence type="ECO:0000313" key="2">
    <source>
        <dbReference type="EMBL" id="KOC62797.1"/>
    </source>
</evidence>
<accession>A0A0L7QW09</accession>
<dbReference type="EMBL" id="KQ414718">
    <property type="protein sequence ID" value="KOC62797.1"/>
    <property type="molecule type" value="Genomic_DNA"/>
</dbReference>
<gene>
    <name evidence="2" type="ORF">WH47_05042</name>
</gene>
<evidence type="ECO:0000256" key="1">
    <source>
        <dbReference type="SAM" id="Coils"/>
    </source>
</evidence>
<sequence>MAEREKRITEEYRRLETERREFETMRRERDDALAAMQAMREEYKTILDRSTVPAHVESPEPCPESFNFTMKEALATIPTFDGTDSSILSFTRACRRARDLIPPNAEITLTRLISTRYQNFAAVSKILSARKER</sequence>
<feature type="coiled-coil region" evidence="1">
    <location>
        <begin position="5"/>
        <end position="42"/>
    </location>
</feature>
<dbReference type="Proteomes" id="UP000053825">
    <property type="component" value="Unassembled WGS sequence"/>
</dbReference>